<dbReference type="EMBL" id="MLJW01000109">
    <property type="protein sequence ID" value="OIQ99200.1"/>
    <property type="molecule type" value="Genomic_DNA"/>
</dbReference>
<dbReference type="InterPro" id="IPR036736">
    <property type="entry name" value="ACP-like_sf"/>
</dbReference>
<evidence type="ECO:0000256" key="2">
    <source>
        <dbReference type="ARBA" id="ARBA00022553"/>
    </source>
</evidence>
<keyword evidence="2" id="KW-0597">Phosphoprotein</keyword>
<dbReference type="HAMAP" id="MF_01217">
    <property type="entry name" value="Acyl_carrier"/>
    <property type="match status" value="1"/>
</dbReference>
<evidence type="ECO:0000313" key="4">
    <source>
        <dbReference type="EMBL" id="OIQ99200.1"/>
    </source>
</evidence>
<keyword evidence="1" id="KW-0596">Phosphopantetheine</keyword>
<comment type="caution">
    <text evidence="4">The sequence shown here is derived from an EMBL/GenBank/DDBJ whole genome shotgun (WGS) entry which is preliminary data.</text>
</comment>
<reference evidence="4" key="1">
    <citation type="submission" date="2016-10" db="EMBL/GenBank/DDBJ databases">
        <title>Sequence of Gallionella enrichment culture.</title>
        <authorList>
            <person name="Poehlein A."/>
            <person name="Muehling M."/>
            <person name="Daniel R."/>
        </authorList>
    </citation>
    <scope>NUCLEOTIDE SEQUENCE</scope>
</reference>
<evidence type="ECO:0000259" key="3">
    <source>
        <dbReference type="PROSITE" id="PS50075"/>
    </source>
</evidence>
<dbReference type="InterPro" id="IPR003231">
    <property type="entry name" value="ACP"/>
</dbReference>
<feature type="domain" description="Carrier" evidence="3">
    <location>
        <begin position="1"/>
        <end position="77"/>
    </location>
</feature>
<dbReference type="SUPFAM" id="SSF47336">
    <property type="entry name" value="ACP-like"/>
    <property type="match status" value="1"/>
</dbReference>
<dbReference type="AlphaFoldDB" id="A0A1J5RSC7"/>
<organism evidence="4">
    <name type="scientific">mine drainage metagenome</name>
    <dbReference type="NCBI Taxonomy" id="410659"/>
    <lineage>
        <taxon>unclassified sequences</taxon>
        <taxon>metagenomes</taxon>
        <taxon>ecological metagenomes</taxon>
    </lineage>
</organism>
<dbReference type="PROSITE" id="PS50075">
    <property type="entry name" value="CARRIER"/>
    <property type="match status" value="1"/>
</dbReference>
<proteinExistence type="inferred from homology"/>
<name>A0A1J5RSC7_9ZZZZ</name>
<sequence length="86" mass="9481">MSTLEKIQQLMRERLGLSEEQVQPGQSLEAIGIDSLAVVELMFDLEDEFGVRLTDERTPVTSVQDIAAVIDRALANPEQLKQPASA</sequence>
<dbReference type="GO" id="GO:0006633">
    <property type="term" value="P:fatty acid biosynthetic process"/>
    <property type="evidence" value="ECO:0007669"/>
    <property type="project" value="InterPro"/>
</dbReference>
<dbReference type="Gene3D" id="1.10.1200.10">
    <property type="entry name" value="ACP-like"/>
    <property type="match status" value="1"/>
</dbReference>
<gene>
    <name evidence="4" type="primary">acpP_16</name>
    <name evidence="4" type="ORF">GALL_187820</name>
</gene>
<protein>
    <submittedName>
        <fullName evidence="4">Acyl carrier protein</fullName>
    </submittedName>
</protein>
<dbReference type="InterPro" id="IPR009081">
    <property type="entry name" value="PP-bd_ACP"/>
</dbReference>
<accession>A0A1J5RSC7</accession>
<dbReference type="Pfam" id="PF00550">
    <property type="entry name" value="PP-binding"/>
    <property type="match status" value="1"/>
</dbReference>
<evidence type="ECO:0000256" key="1">
    <source>
        <dbReference type="ARBA" id="ARBA00022450"/>
    </source>
</evidence>